<keyword evidence="1" id="KW-0732">Signal</keyword>
<gene>
    <name evidence="2" type="ORF">M0G41_02245</name>
</gene>
<keyword evidence="3" id="KW-1185">Reference proteome</keyword>
<feature type="signal peptide" evidence="1">
    <location>
        <begin position="1"/>
        <end position="17"/>
    </location>
</feature>
<dbReference type="EMBL" id="JALNMH010000001">
    <property type="protein sequence ID" value="MCK7592485.1"/>
    <property type="molecule type" value="Genomic_DNA"/>
</dbReference>
<accession>A0ABT0GEN8</accession>
<reference evidence="2" key="1">
    <citation type="submission" date="2022-04" db="EMBL/GenBank/DDBJ databases">
        <title>Lysobacter sp. CAU 1642 isolated from sea sand.</title>
        <authorList>
            <person name="Kim W."/>
        </authorList>
    </citation>
    <scope>NUCLEOTIDE SEQUENCE</scope>
    <source>
        <strain evidence="2">CAU 1642</strain>
    </source>
</reference>
<sequence length="71" mass="7590">MRVIVCLSLLVLLSGCAEPPPPPDDRDQALKRTIEEPQQRAKAVEADMLKAQGRVDGALDAAEPPAEGPED</sequence>
<evidence type="ECO:0000313" key="2">
    <source>
        <dbReference type="EMBL" id="MCK7592485.1"/>
    </source>
</evidence>
<protein>
    <recommendedName>
        <fullName evidence="4">Secreted protein</fullName>
    </recommendedName>
</protein>
<evidence type="ECO:0000313" key="3">
    <source>
        <dbReference type="Proteomes" id="UP001431449"/>
    </source>
</evidence>
<evidence type="ECO:0008006" key="4">
    <source>
        <dbReference type="Google" id="ProtNLM"/>
    </source>
</evidence>
<dbReference type="Proteomes" id="UP001431449">
    <property type="component" value="Unassembled WGS sequence"/>
</dbReference>
<comment type="caution">
    <text evidence="2">The sequence shown here is derived from an EMBL/GenBank/DDBJ whole genome shotgun (WGS) entry which is preliminary data.</text>
</comment>
<name>A0ABT0GEN8_9GAMM</name>
<organism evidence="2 3">
    <name type="scientific">Pseudomarimonas salicorniae</name>
    <dbReference type="NCBI Taxonomy" id="2933270"/>
    <lineage>
        <taxon>Bacteria</taxon>
        <taxon>Pseudomonadati</taxon>
        <taxon>Pseudomonadota</taxon>
        <taxon>Gammaproteobacteria</taxon>
        <taxon>Lysobacterales</taxon>
        <taxon>Lysobacteraceae</taxon>
        <taxon>Pseudomarimonas</taxon>
    </lineage>
</organism>
<proteinExistence type="predicted"/>
<evidence type="ECO:0000256" key="1">
    <source>
        <dbReference type="SAM" id="SignalP"/>
    </source>
</evidence>
<dbReference type="PROSITE" id="PS51257">
    <property type="entry name" value="PROKAR_LIPOPROTEIN"/>
    <property type="match status" value="1"/>
</dbReference>
<feature type="chain" id="PRO_5047332133" description="Secreted protein" evidence="1">
    <location>
        <begin position="18"/>
        <end position="71"/>
    </location>
</feature>
<dbReference type="RefSeq" id="WP_248204678.1">
    <property type="nucleotide sequence ID" value="NZ_JALNMH010000001.1"/>
</dbReference>